<reference evidence="2 3" key="1">
    <citation type="journal article" date="2022" name="Nat. Genet.">
        <title>Improved pea reference genome and pan-genome highlight genomic features and evolutionary characteristics.</title>
        <authorList>
            <person name="Yang T."/>
            <person name="Liu R."/>
            <person name="Luo Y."/>
            <person name="Hu S."/>
            <person name="Wang D."/>
            <person name="Wang C."/>
            <person name="Pandey M.K."/>
            <person name="Ge S."/>
            <person name="Xu Q."/>
            <person name="Li N."/>
            <person name="Li G."/>
            <person name="Huang Y."/>
            <person name="Saxena R.K."/>
            <person name="Ji Y."/>
            <person name="Li M."/>
            <person name="Yan X."/>
            <person name="He Y."/>
            <person name="Liu Y."/>
            <person name="Wang X."/>
            <person name="Xiang C."/>
            <person name="Varshney R.K."/>
            <person name="Ding H."/>
            <person name="Gao S."/>
            <person name="Zong X."/>
        </authorList>
    </citation>
    <scope>NUCLEOTIDE SEQUENCE [LARGE SCALE GENOMIC DNA]</scope>
    <source>
        <strain evidence="2 3">cv. Zhongwan 6</strain>
    </source>
</reference>
<keyword evidence="3" id="KW-1185">Reference proteome</keyword>
<dbReference type="PANTHER" id="PTHR33223">
    <property type="entry name" value="CCHC-TYPE DOMAIN-CONTAINING PROTEIN"/>
    <property type="match status" value="1"/>
</dbReference>
<dbReference type="Gramene" id="Psat04G0208700-T1">
    <property type="protein sequence ID" value="KAI5417343.1"/>
    <property type="gene ID" value="KIW84_042087"/>
</dbReference>
<dbReference type="Proteomes" id="UP001058974">
    <property type="component" value="Chromosome 4"/>
</dbReference>
<evidence type="ECO:0000313" key="2">
    <source>
        <dbReference type="EMBL" id="KAI5417343.1"/>
    </source>
</evidence>
<dbReference type="AlphaFoldDB" id="A0A9D4XA32"/>
<feature type="compositionally biased region" description="Polar residues" evidence="1">
    <location>
        <begin position="130"/>
        <end position="144"/>
    </location>
</feature>
<protein>
    <recommendedName>
        <fullName evidence="4">Retrotransposon gag protein</fullName>
    </recommendedName>
</protein>
<comment type="caution">
    <text evidence="2">The sequence shown here is derived from an EMBL/GenBank/DDBJ whole genome shotgun (WGS) entry which is preliminary data.</text>
</comment>
<dbReference type="PANTHER" id="PTHR33223:SF6">
    <property type="entry name" value="CCHC-TYPE DOMAIN-CONTAINING PROTEIN"/>
    <property type="match status" value="1"/>
</dbReference>
<name>A0A9D4XA32_PEA</name>
<feature type="compositionally biased region" description="Basic and acidic residues" evidence="1">
    <location>
        <begin position="147"/>
        <end position="169"/>
    </location>
</feature>
<evidence type="ECO:0008006" key="4">
    <source>
        <dbReference type="Google" id="ProtNLM"/>
    </source>
</evidence>
<dbReference type="EMBL" id="JAMSHJ010000004">
    <property type="protein sequence ID" value="KAI5417343.1"/>
    <property type="molecule type" value="Genomic_DNA"/>
</dbReference>
<feature type="compositionally biased region" description="Polar residues" evidence="1">
    <location>
        <begin position="170"/>
        <end position="188"/>
    </location>
</feature>
<feature type="region of interest" description="Disordered" evidence="1">
    <location>
        <begin position="127"/>
        <end position="188"/>
    </location>
</feature>
<proteinExistence type="predicted"/>
<evidence type="ECO:0000256" key="1">
    <source>
        <dbReference type="SAM" id="MobiDB-lite"/>
    </source>
</evidence>
<accession>A0A9D4XA32</accession>
<gene>
    <name evidence="2" type="ORF">KIW84_042087</name>
</gene>
<organism evidence="2 3">
    <name type="scientific">Pisum sativum</name>
    <name type="common">Garden pea</name>
    <name type="synonym">Lathyrus oleraceus</name>
    <dbReference type="NCBI Taxonomy" id="3888"/>
    <lineage>
        <taxon>Eukaryota</taxon>
        <taxon>Viridiplantae</taxon>
        <taxon>Streptophyta</taxon>
        <taxon>Embryophyta</taxon>
        <taxon>Tracheophyta</taxon>
        <taxon>Spermatophyta</taxon>
        <taxon>Magnoliopsida</taxon>
        <taxon>eudicotyledons</taxon>
        <taxon>Gunneridae</taxon>
        <taxon>Pentapetalae</taxon>
        <taxon>rosids</taxon>
        <taxon>fabids</taxon>
        <taxon>Fabales</taxon>
        <taxon>Fabaceae</taxon>
        <taxon>Papilionoideae</taxon>
        <taxon>50 kb inversion clade</taxon>
        <taxon>NPAAA clade</taxon>
        <taxon>Hologalegina</taxon>
        <taxon>IRL clade</taxon>
        <taxon>Fabeae</taxon>
        <taxon>Lathyrus</taxon>
    </lineage>
</organism>
<sequence length="188" mass="21422">MRNEVTSFRQGEDESIFDTWERFKELLRQCLYHGIPICIQLEIFYNGLVPSSRNMLDALSGGALLSKSYEEGYKLIESITANTYQWPVTRELANSNQKRPIGIHEVTETITFTAQIIKLRSRKECGAFTPRNNQSSEKLSVQDNSQDEVKSTKEPSSEGHNEENVDKNATEITSNSEKQLEVVSSSYF</sequence>
<evidence type="ECO:0000313" key="3">
    <source>
        <dbReference type="Proteomes" id="UP001058974"/>
    </source>
</evidence>